<gene>
    <name evidence="1" type="ORF">GCU68_14595</name>
</gene>
<dbReference type="EMBL" id="CP045488">
    <property type="protein sequence ID" value="QFU83679.1"/>
    <property type="molecule type" value="Genomic_DNA"/>
</dbReference>
<accession>A0A5P9P680</accession>
<proteinExistence type="predicted"/>
<dbReference type="GeneID" id="42302297"/>
<dbReference type="AlphaFoldDB" id="A0A5P9P680"/>
<evidence type="ECO:0000313" key="2">
    <source>
        <dbReference type="Proteomes" id="UP000326170"/>
    </source>
</evidence>
<dbReference type="Proteomes" id="UP000326170">
    <property type="component" value="Chromosome"/>
</dbReference>
<name>A0A5P9P680_9EURY</name>
<sequence length="66" mass="6891">MTTTRDRTDLLKNASVVSTLVDAAVAFANGRKRSGLLLLGAAAASTRVPGLGTAVSVVLRVVRRLR</sequence>
<organism evidence="1 2">
    <name type="scientific">Natronorubrum aibiense</name>
    <dbReference type="NCBI Taxonomy" id="348826"/>
    <lineage>
        <taxon>Archaea</taxon>
        <taxon>Methanobacteriati</taxon>
        <taxon>Methanobacteriota</taxon>
        <taxon>Stenosarchaea group</taxon>
        <taxon>Halobacteria</taxon>
        <taxon>Halobacteriales</taxon>
        <taxon>Natrialbaceae</taxon>
        <taxon>Natronorubrum</taxon>
    </lineage>
</organism>
<evidence type="ECO:0000313" key="1">
    <source>
        <dbReference type="EMBL" id="QFU83679.1"/>
    </source>
</evidence>
<dbReference type="OrthoDB" id="177406at2157"/>
<protein>
    <submittedName>
        <fullName evidence="1">Uncharacterized protein</fullName>
    </submittedName>
</protein>
<reference evidence="1 2" key="1">
    <citation type="journal article" date="2007" name="Int. J. Syst. Evol. Microbiol.">
        <title>Natronorubrum sulfidifaciens sp. nov., an extremely haloalkaliphilic archaeon isolated from Aiding salt lake in Xin-Jiang, China.</title>
        <authorList>
            <person name="Cui H.L."/>
            <person name="Tohty D."/>
            <person name="Liu H.C."/>
            <person name="Liu S.J."/>
            <person name="Oren A."/>
            <person name="Zhou P.J."/>
        </authorList>
    </citation>
    <scope>NUCLEOTIDE SEQUENCE [LARGE SCALE GENOMIC DNA]</scope>
    <source>
        <strain evidence="1 2">7-3</strain>
    </source>
</reference>
<keyword evidence="2" id="KW-1185">Reference proteome</keyword>
<dbReference type="RefSeq" id="WP_152942795.1">
    <property type="nucleotide sequence ID" value="NZ_CP045488.1"/>
</dbReference>
<dbReference type="KEGG" id="nas:GCU68_14595"/>